<proteinExistence type="predicted"/>
<sequence>MMLKQLRSGKSIWVALVAACLLVLEAASGVAASAAPVVLDSFGNPLCISDADHGHHGQHEQAPASDHSGKQDCCTLACGMFAHPAIPGRQLYVFDAQYATPVDLPAKRDGPGLRQWLNEFQGSPRAPPHQMRNHLHHADFANV</sequence>
<dbReference type="EMBL" id="CP041238">
    <property type="protein sequence ID" value="QLL62226.1"/>
    <property type="molecule type" value="Genomic_DNA"/>
</dbReference>
<dbReference type="InterPro" id="IPR021333">
    <property type="entry name" value="DUF2946"/>
</dbReference>
<keyword evidence="1" id="KW-0732">Signal</keyword>
<evidence type="ECO:0000256" key="1">
    <source>
        <dbReference type="SAM" id="SignalP"/>
    </source>
</evidence>
<dbReference type="Pfam" id="PF11162">
    <property type="entry name" value="DUF2946"/>
    <property type="match status" value="1"/>
</dbReference>
<feature type="signal peptide" evidence="1">
    <location>
        <begin position="1"/>
        <end position="26"/>
    </location>
</feature>
<dbReference type="AlphaFoldDB" id="A0A859QP75"/>
<gene>
    <name evidence="2" type="ORF">FKV68_12625</name>
</gene>
<dbReference type="KEGG" id="emx:FKV68_12625"/>
<reference evidence="2 3" key="1">
    <citation type="submission" date="2019-06" db="EMBL/GenBank/DDBJ databases">
        <title>Complete genome sequence of Ensifer mexicanus ITTG R7 isolated from nodules of Acacia angustissima (Mill.) Kuntze.</title>
        <authorList>
            <person name="Rincon-Rosales R."/>
            <person name="Rogel M.A."/>
            <person name="Guerrero G."/>
            <person name="Rincon-Molina C.I."/>
            <person name="Lopez-Lopez A."/>
            <person name="Martinez-Romero E."/>
        </authorList>
    </citation>
    <scope>NUCLEOTIDE SEQUENCE [LARGE SCALE GENOMIC DNA]</scope>
    <source>
        <strain evidence="2 3">ITTG R7</strain>
    </source>
</reference>
<accession>A0A859QP75</accession>
<evidence type="ECO:0000313" key="2">
    <source>
        <dbReference type="EMBL" id="QLL62226.1"/>
    </source>
</evidence>
<dbReference type="Proteomes" id="UP000510721">
    <property type="component" value="Chromosome"/>
</dbReference>
<name>A0A859QP75_9HYPH</name>
<keyword evidence="3" id="KW-1185">Reference proteome</keyword>
<evidence type="ECO:0000313" key="3">
    <source>
        <dbReference type="Proteomes" id="UP000510721"/>
    </source>
</evidence>
<protein>
    <submittedName>
        <fullName evidence="2">DUF2946 domain-containing protein</fullName>
    </submittedName>
</protein>
<feature type="chain" id="PRO_5032730285" evidence="1">
    <location>
        <begin position="27"/>
        <end position="143"/>
    </location>
</feature>
<organism evidence="2 3">
    <name type="scientific">Sinorhizobium mexicanum</name>
    <dbReference type="NCBI Taxonomy" id="375549"/>
    <lineage>
        <taxon>Bacteria</taxon>
        <taxon>Pseudomonadati</taxon>
        <taxon>Pseudomonadota</taxon>
        <taxon>Alphaproteobacteria</taxon>
        <taxon>Hyphomicrobiales</taxon>
        <taxon>Rhizobiaceae</taxon>
        <taxon>Sinorhizobium/Ensifer group</taxon>
        <taxon>Sinorhizobium</taxon>
    </lineage>
</organism>